<dbReference type="EMBL" id="AGNL01042264">
    <property type="protein sequence ID" value="EJK51076.1"/>
    <property type="molecule type" value="Genomic_DNA"/>
</dbReference>
<accession>K0RQE1</accession>
<feature type="region of interest" description="Disordered" evidence="1">
    <location>
        <begin position="1"/>
        <end position="28"/>
    </location>
</feature>
<proteinExistence type="predicted"/>
<gene>
    <name evidence="2" type="ORF">THAOC_29789</name>
</gene>
<comment type="caution">
    <text evidence="2">The sequence shown here is derived from an EMBL/GenBank/DDBJ whole genome shotgun (WGS) entry which is preliminary data.</text>
</comment>
<organism evidence="2 3">
    <name type="scientific">Thalassiosira oceanica</name>
    <name type="common">Marine diatom</name>
    <dbReference type="NCBI Taxonomy" id="159749"/>
    <lineage>
        <taxon>Eukaryota</taxon>
        <taxon>Sar</taxon>
        <taxon>Stramenopiles</taxon>
        <taxon>Ochrophyta</taxon>
        <taxon>Bacillariophyta</taxon>
        <taxon>Coscinodiscophyceae</taxon>
        <taxon>Thalassiosirophycidae</taxon>
        <taxon>Thalassiosirales</taxon>
        <taxon>Thalassiosiraceae</taxon>
        <taxon>Thalassiosira</taxon>
    </lineage>
</organism>
<evidence type="ECO:0000313" key="3">
    <source>
        <dbReference type="Proteomes" id="UP000266841"/>
    </source>
</evidence>
<sequence length="28" mass="2880">MSFKSVGNSPSGPHDHSWPVAGAKLNGD</sequence>
<dbReference type="Proteomes" id="UP000266841">
    <property type="component" value="Unassembled WGS sequence"/>
</dbReference>
<dbReference type="AlphaFoldDB" id="K0RQE1"/>
<keyword evidence="3" id="KW-1185">Reference proteome</keyword>
<feature type="compositionally biased region" description="Polar residues" evidence="1">
    <location>
        <begin position="1"/>
        <end position="11"/>
    </location>
</feature>
<reference evidence="2 3" key="1">
    <citation type="journal article" date="2012" name="Genome Biol.">
        <title>Genome and low-iron response of an oceanic diatom adapted to chronic iron limitation.</title>
        <authorList>
            <person name="Lommer M."/>
            <person name="Specht M."/>
            <person name="Roy A.S."/>
            <person name="Kraemer L."/>
            <person name="Andreson R."/>
            <person name="Gutowska M.A."/>
            <person name="Wolf J."/>
            <person name="Bergner S.V."/>
            <person name="Schilhabel M.B."/>
            <person name="Klostermeier U.C."/>
            <person name="Beiko R.G."/>
            <person name="Rosenstiel P."/>
            <person name="Hippler M."/>
            <person name="Laroche J."/>
        </authorList>
    </citation>
    <scope>NUCLEOTIDE SEQUENCE [LARGE SCALE GENOMIC DNA]</scope>
    <source>
        <strain evidence="2 3">CCMP1005</strain>
    </source>
</reference>
<name>K0RQE1_THAOC</name>
<evidence type="ECO:0000313" key="2">
    <source>
        <dbReference type="EMBL" id="EJK51076.1"/>
    </source>
</evidence>
<protein>
    <submittedName>
        <fullName evidence="2">Uncharacterized protein</fullName>
    </submittedName>
</protein>
<evidence type="ECO:0000256" key="1">
    <source>
        <dbReference type="SAM" id="MobiDB-lite"/>
    </source>
</evidence>
<feature type="non-terminal residue" evidence="2">
    <location>
        <position position="28"/>
    </location>
</feature>